<dbReference type="EMBL" id="LXQA010725256">
    <property type="protein sequence ID" value="MCI67852.1"/>
    <property type="molecule type" value="Genomic_DNA"/>
</dbReference>
<evidence type="ECO:0000313" key="2">
    <source>
        <dbReference type="Proteomes" id="UP000265520"/>
    </source>
</evidence>
<name>A0A392U3F9_9FABA</name>
<dbReference type="Proteomes" id="UP000265520">
    <property type="component" value="Unassembled WGS sequence"/>
</dbReference>
<protein>
    <submittedName>
        <fullName evidence="1">Uncharacterized protein</fullName>
    </submittedName>
</protein>
<accession>A0A392U3F9</accession>
<sequence length="63" mass="7682">MAFIRTFEMLCEYLEVDPTLSLFFRIFKLQRQSTKDGRHSWVSLKRQVKLFKMYVDSVRGFKE</sequence>
<evidence type="ECO:0000313" key="1">
    <source>
        <dbReference type="EMBL" id="MCI67852.1"/>
    </source>
</evidence>
<dbReference type="AlphaFoldDB" id="A0A392U3F9"/>
<organism evidence="1 2">
    <name type="scientific">Trifolium medium</name>
    <dbReference type="NCBI Taxonomy" id="97028"/>
    <lineage>
        <taxon>Eukaryota</taxon>
        <taxon>Viridiplantae</taxon>
        <taxon>Streptophyta</taxon>
        <taxon>Embryophyta</taxon>
        <taxon>Tracheophyta</taxon>
        <taxon>Spermatophyta</taxon>
        <taxon>Magnoliopsida</taxon>
        <taxon>eudicotyledons</taxon>
        <taxon>Gunneridae</taxon>
        <taxon>Pentapetalae</taxon>
        <taxon>rosids</taxon>
        <taxon>fabids</taxon>
        <taxon>Fabales</taxon>
        <taxon>Fabaceae</taxon>
        <taxon>Papilionoideae</taxon>
        <taxon>50 kb inversion clade</taxon>
        <taxon>NPAAA clade</taxon>
        <taxon>Hologalegina</taxon>
        <taxon>IRL clade</taxon>
        <taxon>Trifolieae</taxon>
        <taxon>Trifolium</taxon>
    </lineage>
</organism>
<comment type="caution">
    <text evidence="1">The sequence shown here is derived from an EMBL/GenBank/DDBJ whole genome shotgun (WGS) entry which is preliminary data.</text>
</comment>
<proteinExistence type="predicted"/>
<feature type="non-terminal residue" evidence="1">
    <location>
        <position position="63"/>
    </location>
</feature>
<keyword evidence="2" id="KW-1185">Reference proteome</keyword>
<reference evidence="1 2" key="1">
    <citation type="journal article" date="2018" name="Front. Plant Sci.">
        <title>Red Clover (Trifolium pratense) and Zigzag Clover (T. medium) - A Picture of Genomic Similarities and Differences.</title>
        <authorList>
            <person name="Dluhosova J."/>
            <person name="Istvanek J."/>
            <person name="Nedelnik J."/>
            <person name="Repkova J."/>
        </authorList>
    </citation>
    <scope>NUCLEOTIDE SEQUENCE [LARGE SCALE GENOMIC DNA]</scope>
    <source>
        <strain evidence="2">cv. 10/8</strain>
        <tissue evidence="1">Leaf</tissue>
    </source>
</reference>